<dbReference type="Pfam" id="PF17353">
    <property type="entry name" value="DUF5381"/>
    <property type="match status" value="1"/>
</dbReference>
<keyword evidence="3 5" id="KW-1133">Transmembrane helix</keyword>
<keyword evidence="4 5" id="KW-0472">Membrane</keyword>
<keyword evidence="2 5" id="KW-0812">Transmembrane</keyword>
<evidence type="ECO:0000256" key="1">
    <source>
        <dbReference type="ARBA" id="ARBA00004651"/>
    </source>
</evidence>
<protein>
    <submittedName>
        <fullName evidence="6">ABC-type multidrug transport system fused ATPase/permease subunit</fullName>
    </submittedName>
</protein>
<name>A0ABS2NUW1_9BACI</name>
<comment type="subcellular location">
    <subcellularLocation>
        <location evidence="1">Cell membrane</location>
        <topology evidence="1">Multi-pass membrane protein</topology>
    </subcellularLocation>
</comment>
<dbReference type="EMBL" id="JAFBED010000001">
    <property type="protein sequence ID" value="MBM7618451.1"/>
    <property type="molecule type" value="Genomic_DNA"/>
</dbReference>
<feature type="transmembrane region" description="Helical" evidence="5">
    <location>
        <begin position="36"/>
        <end position="56"/>
    </location>
</feature>
<evidence type="ECO:0000256" key="4">
    <source>
        <dbReference type="ARBA" id="ARBA00023136"/>
    </source>
</evidence>
<gene>
    <name evidence="6" type="ORF">JOC95_000293</name>
</gene>
<proteinExistence type="predicted"/>
<comment type="caution">
    <text evidence="6">The sequence shown here is derived from an EMBL/GenBank/DDBJ whole genome shotgun (WGS) entry which is preliminary data.</text>
</comment>
<dbReference type="RefSeq" id="WP_204412729.1">
    <property type="nucleotide sequence ID" value="NZ_JAFBED010000001.1"/>
</dbReference>
<accession>A0ABS2NUW1</accession>
<evidence type="ECO:0000313" key="6">
    <source>
        <dbReference type="EMBL" id="MBM7618451.1"/>
    </source>
</evidence>
<evidence type="ECO:0000256" key="5">
    <source>
        <dbReference type="SAM" id="Phobius"/>
    </source>
</evidence>
<sequence>MMTQENPMNLKHDHIIKVKPDEVSVNYTRYSAGCTVTGIAFMALVSLGIVVFIPGSGLSSAFFAYLIGGIGALFFGIALLRIVMTMMQGKTLMKVKDGKLVNRNQSIEFGKIKSLEYGWHNRKPSGRVFTSVVVDTTDDRTLFFTYYNIVSDHAIAEFLDTFVVPHITPEGQEKWRVSKGVKGESR</sequence>
<keyword evidence="7" id="KW-1185">Reference proteome</keyword>
<evidence type="ECO:0000313" key="7">
    <source>
        <dbReference type="Proteomes" id="UP000737402"/>
    </source>
</evidence>
<evidence type="ECO:0000256" key="2">
    <source>
        <dbReference type="ARBA" id="ARBA00022692"/>
    </source>
</evidence>
<evidence type="ECO:0000256" key="3">
    <source>
        <dbReference type="ARBA" id="ARBA00022989"/>
    </source>
</evidence>
<reference evidence="6 7" key="1">
    <citation type="submission" date="2021-01" db="EMBL/GenBank/DDBJ databases">
        <title>Genomic Encyclopedia of Type Strains, Phase IV (KMG-IV): sequencing the most valuable type-strain genomes for metagenomic binning, comparative biology and taxonomic classification.</title>
        <authorList>
            <person name="Goeker M."/>
        </authorList>
    </citation>
    <scope>NUCLEOTIDE SEQUENCE [LARGE SCALE GENOMIC DNA]</scope>
    <source>
        <strain evidence="6 7">DSM 25879</strain>
    </source>
</reference>
<dbReference type="Proteomes" id="UP000737402">
    <property type="component" value="Unassembled WGS sequence"/>
</dbReference>
<organism evidence="6 7">
    <name type="scientific">Sutcliffiella tianshenii</name>
    <dbReference type="NCBI Taxonomy" id="1463404"/>
    <lineage>
        <taxon>Bacteria</taxon>
        <taxon>Bacillati</taxon>
        <taxon>Bacillota</taxon>
        <taxon>Bacilli</taxon>
        <taxon>Bacillales</taxon>
        <taxon>Bacillaceae</taxon>
        <taxon>Sutcliffiella</taxon>
    </lineage>
</organism>
<dbReference type="InterPro" id="IPR035324">
    <property type="entry name" value="DUF5381"/>
</dbReference>
<dbReference type="SUPFAM" id="SSF90123">
    <property type="entry name" value="ABC transporter transmembrane region"/>
    <property type="match status" value="1"/>
</dbReference>
<feature type="transmembrane region" description="Helical" evidence="5">
    <location>
        <begin position="62"/>
        <end position="84"/>
    </location>
</feature>
<dbReference type="InterPro" id="IPR036640">
    <property type="entry name" value="ABC1_TM_sf"/>
</dbReference>